<protein>
    <submittedName>
        <fullName evidence="1">Uncharacterized protein</fullName>
    </submittedName>
</protein>
<name>A0A698WAP9_SALBN</name>
<comment type="caution">
    <text evidence="1">The sequence shown here is derived from an EMBL/GenBank/DDBJ whole genome shotgun (WGS) entry which is preliminary data.</text>
</comment>
<gene>
    <name evidence="1" type="ORF">GRG92_002386</name>
</gene>
<sequence>MEKSLLVIVRHKPGRTRLLMRALKSLMTFHTDILNTKKLGVNTLHAKTFF</sequence>
<proteinExistence type="predicted"/>
<evidence type="ECO:0000313" key="1">
    <source>
        <dbReference type="EMBL" id="EDP8662712.1"/>
    </source>
</evidence>
<reference evidence="1" key="1">
    <citation type="submission" date="2019-12" db="EMBL/GenBank/DDBJ databases">
        <authorList>
            <person name="Ashton P.M."/>
            <person name="Dallman T."/>
            <person name="Nair S."/>
            <person name="De Pinna E."/>
            <person name="Peters T."/>
            <person name="Grant K."/>
        </authorList>
    </citation>
    <scope>NUCLEOTIDE SEQUENCE</scope>
    <source>
        <strain evidence="1">854886</strain>
    </source>
</reference>
<dbReference type="EMBL" id="AANPCH010000010">
    <property type="protein sequence ID" value="EDP8662712.1"/>
    <property type="molecule type" value="Genomic_DNA"/>
</dbReference>
<dbReference type="AlphaFoldDB" id="A0A698WAP9"/>
<accession>A0A698WAP9</accession>
<organism evidence="1">
    <name type="scientific">Salmonella bongori</name>
    <dbReference type="NCBI Taxonomy" id="54736"/>
    <lineage>
        <taxon>Bacteria</taxon>
        <taxon>Pseudomonadati</taxon>
        <taxon>Pseudomonadota</taxon>
        <taxon>Gammaproteobacteria</taxon>
        <taxon>Enterobacterales</taxon>
        <taxon>Enterobacteriaceae</taxon>
        <taxon>Salmonella</taxon>
    </lineage>
</organism>